<gene>
    <name evidence="1" type="ORF">BSTOLATCC_MIC64137</name>
</gene>
<organism evidence="1 2">
    <name type="scientific">Blepharisma stoltei</name>
    <dbReference type="NCBI Taxonomy" id="1481888"/>
    <lineage>
        <taxon>Eukaryota</taxon>
        <taxon>Sar</taxon>
        <taxon>Alveolata</taxon>
        <taxon>Ciliophora</taxon>
        <taxon>Postciliodesmatophora</taxon>
        <taxon>Heterotrichea</taxon>
        <taxon>Heterotrichida</taxon>
        <taxon>Blepharismidae</taxon>
        <taxon>Blepharisma</taxon>
    </lineage>
</organism>
<dbReference type="AlphaFoldDB" id="A0AAU9KD96"/>
<evidence type="ECO:0000313" key="1">
    <source>
        <dbReference type="EMBL" id="CAG9335673.1"/>
    </source>
</evidence>
<accession>A0AAU9KD96</accession>
<dbReference type="EMBL" id="CAJZBQ010000062">
    <property type="protein sequence ID" value="CAG9335673.1"/>
    <property type="molecule type" value="Genomic_DNA"/>
</dbReference>
<name>A0AAU9KD96_9CILI</name>
<comment type="caution">
    <text evidence="1">The sequence shown here is derived from an EMBL/GenBank/DDBJ whole genome shotgun (WGS) entry which is preliminary data.</text>
</comment>
<sequence length="260" mass="29230">MGSNWSWPCGDRERRRYKVTTAKPKSDINKAATGKFNIIRAQAIIVPAESIERILKIHPKDNIPSWVISNPRNLEEVIIVSQHPDDLATFSSKQGNYMVSLFAANENNWQRLSNLLENSINVANSINKTFIGAITDSSGRIFLCYFKHNHIIQGNSKFIVKLIDQPLTGDYLKELLNDYKGIKFKGCIKYKEKSFLILEEPKNTIQKAYVVNVFSNEEIGQPGFIMDVSNKIEIGVGSQGLEFVGMASITDGIALVFSKK</sequence>
<reference evidence="1" key="1">
    <citation type="submission" date="2021-09" db="EMBL/GenBank/DDBJ databases">
        <authorList>
            <consortium name="AG Swart"/>
            <person name="Singh M."/>
            <person name="Singh A."/>
            <person name="Seah K."/>
            <person name="Emmerich C."/>
        </authorList>
    </citation>
    <scope>NUCLEOTIDE SEQUENCE</scope>
    <source>
        <strain evidence="1">ATCC30299</strain>
    </source>
</reference>
<dbReference type="Proteomes" id="UP001162131">
    <property type="component" value="Unassembled WGS sequence"/>
</dbReference>
<evidence type="ECO:0000313" key="2">
    <source>
        <dbReference type="Proteomes" id="UP001162131"/>
    </source>
</evidence>
<proteinExistence type="predicted"/>
<keyword evidence="2" id="KW-1185">Reference proteome</keyword>
<protein>
    <submittedName>
        <fullName evidence="1">Uncharacterized protein</fullName>
    </submittedName>
</protein>